<comment type="similarity">
    <text evidence="2">Belongs to the RecX family.</text>
</comment>
<evidence type="ECO:0000256" key="4">
    <source>
        <dbReference type="ARBA" id="ARBA00022490"/>
    </source>
</evidence>
<dbReference type="Proteomes" id="UP000646365">
    <property type="component" value="Unassembled WGS sequence"/>
</dbReference>
<comment type="caution">
    <text evidence="7">The sequence shown here is derived from an EMBL/GenBank/DDBJ whole genome shotgun (WGS) entry which is preliminary data.</text>
</comment>
<protein>
    <recommendedName>
        <fullName evidence="3">Regulatory protein RecX</fullName>
    </recommendedName>
</protein>
<evidence type="ECO:0000256" key="3">
    <source>
        <dbReference type="ARBA" id="ARBA00018111"/>
    </source>
</evidence>
<evidence type="ECO:0000256" key="2">
    <source>
        <dbReference type="ARBA" id="ARBA00009695"/>
    </source>
</evidence>
<gene>
    <name evidence="7" type="ORF">GCM10011611_52970</name>
</gene>
<evidence type="ECO:0000313" key="7">
    <source>
        <dbReference type="EMBL" id="GGF39960.1"/>
    </source>
</evidence>
<keyword evidence="4" id="KW-0963">Cytoplasm</keyword>
<dbReference type="InterPro" id="IPR053924">
    <property type="entry name" value="RecX_HTH_2nd"/>
</dbReference>
<evidence type="ECO:0000313" key="8">
    <source>
        <dbReference type="Proteomes" id="UP000646365"/>
    </source>
</evidence>
<feature type="compositionally biased region" description="Pro residues" evidence="5">
    <location>
        <begin position="1"/>
        <end position="10"/>
    </location>
</feature>
<sequence length="201" mass="21752">MSDTAPPPKPAPRKPGPKPATPERLERVALFHLERFASSAENLRRVLMRRVRKSVEAQGTDPAAGAQMVEALIQRFVKSGLLDDKTYAEARAARLHRRGASARMIAASLAEKGIDRDLIGDTLVETDDEAGTSARPGGDLAAAAALARRRRLGPYRPADKRAEFRQKDLGTLARAGFTRVIALRVLGAEDPEALQALVEEG</sequence>
<accession>A0A8J3E619</accession>
<dbReference type="RefSeq" id="WP_189051179.1">
    <property type="nucleotide sequence ID" value="NZ_BMJQ01000016.1"/>
</dbReference>
<feature type="domain" description="RecX second three-helical" evidence="6">
    <location>
        <begin position="83"/>
        <end position="123"/>
    </location>
</feature>
<reference evidence="7" key="1">
    <citation type="journal article" date="2014" name="Int. J. Syst. Evol. Microbiol.">
        <title>Complete genome sequence of Corynebacterium casei LMG S-19264T (=DSM 44701T), isolated from a smear-ripened cheese.</title>
        <authorList>
            <consortium name="US DOE Joint Genome Institute (JGI-PGF)"/>
            <person name="Walter F."/>
            <person name="Albersmeier A."/>
            <person name="Kalinowski J."/>
            <person name="Ruckert C."/>
        </authorList>
    </citation>
    <scope>NUCLEOTIDE SEQUENCE</scope>
    <source>
        <strain evidence="7">CGMCC 1.15725</strain>
    </source>
</reference>
<dbReference type="GO" id="GO:0005737">
    <property type="term" value="C:cytoplasm"/>
    <property type="evidence" value="ECO:0007669"/>
    <property type="project" value="UniProtKB-SubCell"/>
</dbReference>
<feature type="region of interest" description="Disordered" evidence="5">
    <location>
        <begin position="1"/>
        <end position="23"/>
    </location>
</feature>
<dbReference type="AlphaFoldDB" id="A0A8J3E619"/>
<comment type="subcellular location">
    <subcellularLocation>
        <location evidence="1">Cytoplasm</location>
    </subcellularLocation>
</comment>
<dbReference type="Pfam" id="PF02631">
    <property type="entry name" value="RecX_HTH2"/>
    <property type="match status" value="1"/>
</dbReference>
<dbReference type="InterPro" id="IPR036388">
    <property type="entry name" value="WH-like_DNA-bd_sf"/>
</dbReference>
<reference evidence="7" key="2">
    <citation type="submission" date="2020-09" db="EMBL/GenBank/DDBJ databases">
        <authorList>
            <person name="Sun Q."/>
            <person name="Zhou Y."/>
        </authorList>
    </citation>
    <scope>NUCLEOTIDE SEQUENCE</scope>
    <source>
        <strain evidence="7">CGMCC 1.15725</strain>
    </source>
</reference>
<dbReference type="Gene3D" id="1.10.10.10">
    <property type="entry name" value="Winged helix-like DNA-binding domain superfamily/Winged helix DNA-binding domain"/>
    <property type="match status" value="1"/>
</dbReference>
<keyword evidence="8" id="KW-1185">Reference proteome</keyword>
<dbReference type="EMBL" id="BMJQ01000016">
    <property type="protein sequence ID" value="GGF39960.1"/>
    <property type="molecule type" value="Genomic_DNA"/>
</dbReference>
<evidence type="ECO:0000259" key="6">
    <source>
        <dbReference type="Pfam" id="PF02631"/>
    </source>
</evidence>
<evidence type="ECO:0000256" key="5">
    <source>
        <dbReference type="SAM" id="MobiDB-lite"/>
    </source>
</evidence>
<proteinExistence type="inferred from homology"/>
<evidence type="ECO:0000256" key="1">
    <source>
        <dbReference type="ARBA" id="ARBA00004496"/>
    </source>
</evidence>
<name>A0A8J3E619_9PROT</name>
<organism evidence="7 8">
    <name type="scientific">Aliidongia dinghuensis</name>
    <dbReference type="NCBI Taxonomy" id="1867774"/>
    <lineage>
        <taxon>Bacteria</taxon>
        <taxon>Pseudomonadati</taxon>
        <taxon>Pseudomonadota</taxon>
        <taxon>Alphaproteobacteria</taxon>
        <taxon>Rhodospirillales</taxon>
        <taxon>Dongiaceae</taxon>
        <taxon>Aliidongia</taxon>
    </lineage>
</organism>